<keyword evidence="12" id="KW-0969">Cilium</keyword>
<keyword evidence="12" id="KW-0282">Flagellum</keyword>
<comment type="subcellular location">
    <subcellularLocation>
        <location evidence="1 7">Bacterial flagellum</location>
    </subcellularLocation>
    <subcellularLocation>
        <location evidence="2 7">Secreted</location>
    </subcellularLocation>
</comment>
<evidence type="ECO:0000259" key="8">
    <source>
        <dbReference type="Pfam" id="PF00460"/>
    </source>
</evidence>
<dbReference type="SUPFAM" id="SSF64518">
    <property type="entry name" value="Phase 1 flagellin"/>
    <property type="match status" value="1"/>
</dbReference>
<evidence type="ECO:0000256" key="7">
    <source>
        <dbReference type="RuleBase" id="RU362065"/>
    </source>
</evidence>
<evidence type="ECO:0000256" key="6">
    <source>
        <dbReference type="ARBA" id="ARBA00023143"/>
    </source>
</evidence>
<dbReference type="InterPro" id="IPR001444">
    <property type="entry name" value="Flag_bb_rod_N"/>
</dbReference>
<dbReference type="InterPro" id="IPR010930">
    <property type="entry name" value="Flg_bb/hook_C_dom"/>
</dbReference>
<evidence type="ECO:0000256" key="4">
    <source>
        <dbReference type="ARBA" id="ARBA00016244"/>
    </source>
</evidence>
<dbReference type="GO" id="GO:0005198">
    <property type="term" value="F:structural molecule activity"/>
    <property type="evidence" value="ECO:0007669"/>
    <property type="project" value="UniProtKB-UniRule"/>
</dbReference>
<dbReference type="InterPro" id="IPR053927">
    <property type="entry name" value="FlgK_helical"/>
</dbReference>
<evidence type="ECO:0000313" key="12">
    <source>
        <dbReference type="EMBL" id="QLN00707.1"/>
    </source>
</evidence>
<sequence>MSSLINNAMSGLSAAQAALNTASNNISSYNVAGYTRQTTIMAQANSTLGAGGWVGNGVYVSGVQREYDAFITNQLRAAQTQSSGLTTRYEQMSKIDNLLSSETNNVSTSLQGFFTSLQTLVSNAEDPAARQALIGKADGLVNQFKTTDQYLRDQDKQVNIAIGASVDQINNYAKQIASLNDQISRLTGVGAGASPNDLLDQRDQLVSELNKVVGVEVSVQDGGTYNITMANGYSLVQGSSARQLAAVPSHADPSRVTVAYVDATAGEIEIPEKLLTSGTLGGMLTFRSQDLDQSRNTLGQLALAFADAFNKQHQAGFDATGAKGEDFFAIGKPLVLSNTQNNSDAAIKAEVINGSQVLATDYTITWQGAGKWQVTRLASNTSFTVEPDAAGNVEFDGLKLTFSGTPKDNNSFTLKPVSDAVVNMDVKVKDESQIALAQEAGAGDSDNRNGQKLLDLQSNGKTVGGAKSFNDAYATLVSDVGNKTATLKTSSTTQNNVVTQLSNQQQSISGVNLDEEYGNLQRFQQYYLANAQVLQTANTLFDALINIR</sequence>
<feature type="domain" description="Flagellar hook-associated protein FlgK helical" evidence="11">
    <location>
        <begin position="92"/>
        <end position="328"/>
    </location>
</feature>
<organism evidence="12 13">
    <name type="scientific">Escherichia fergusonii</name>
    <dbReference type="NCBI Taxonomy" id="564"/>
    <lineage>
        <taxon>Bacteria</taxon>
        <taxon>Pseudomonadati</taxon>
        <taxon>Pseudomonadota</taxon>
        <taxon>Gammaproteobacteria</taxon>
        <taxon>Enterobacterales</taxon>
        <taxon>Enterobacteriaceae</taxon>
        <taxon>Escherichia</taxon>
    </lineage>
</organism>
<evidence type="ECO:0000259" key="10">
    <source>
        <dbReference type="Pfam" id="PF21158"/>
    </source>
</evidence>
<dbReference type="InterPro" id="IPR002371">
    <property type="entry name" value="FlgK"/>
</dbReference>
<dbReference type="Pfam" id="PF22638">
    <property type="entry name" value="FlgK_D1"/>
    <property type="match status" value="1"/>
</dbReference>
<dbReference type="GO" id="GO:0044780">
    <property type="term" value="P:bacterial-type flagellum assembly"/>
    <property type="evidence" value="ECO:0007669"/>
    <property type="project" value="InterPro"/>
</dbReference>
<dbReference type="Pfam" id="PF21158">
    <property type="entry name" value="flgK_1st_1"/>
    <property type="match status" value="1"/>
</dbReference>
<evidence type="ECO:0000259" key="9">
    <source>
        <dbReference type="Pfam" id="PF06429"/>
    </source>
</evidence>
<evidence type="ECO:0000256" key="2">
    <source>
        <dbReference type="ARBA" id="ARBA00004613"/>
    </source>
</evidence>
<dbReference type="NCBIfam" id="TIGR02492">
    <property type="entry name" value="flgK_ends"/>
    <property type="match status" value="1"/>
</dbReference>
<evidence type="ECO:0000256" key="1">
    <source>
        <dbReference type="ARBA" id="ARBA00004365"/>
    </source>
</evidence>
<evidence type="ECO:0000313" key="13">
    <source>
        <dbReference type="Proteomes" id="UP000510927"/>
    </source>
</evidence>
<proteinExistence type="inferred from homology"/>
<keyword evidence="12" id="KW-0966">Cell projection</keyword>
<dbReference type="PRINTS" id="PR01005">
    <property type="entry name" value="FLGHOOKAP1"/>
</dbReference>
<name>A0A7L6S728_ESCFE</name>
<keyword evidence="5 7" id="KW-0964">Secreted</keyword>
<evidence type="ECO:0000256" key="3">
    <source>
        <dbReference type="ARBA" id="ARBA00009677"/>
    </source>
</evidence>
<evidence type="ECO:0000259" key="11">
    <source>
        <dbReference type="Pfam" id="PF22638"/>
    </source>
</evidence>
<dbReference type="GO" id="GO:0005576">
    <property type="term" value="C:extracellular region"/>
    <property type="evidence" value="ECO:0007669"/>
    <property type="project" value="UniProtKB-SubCell"/>
</dbReference>
<keyword evidence="6 7" id="KW-0975">Bacterial flagellum</keyword>
<dbReference type="Pfam" id="PF00460">
    <property type="entry name" value="Flg_bb_rod"/>
    <property type="match status" value="1"/>
</dbReference>
<dbReference type="InterPro" id="IPR049119">
    <property type="entry name" value="FlgK_D2-like"/>
</dbReference>
<feature type="domain" description="Flagellar hook-associated protein 1 D2-like" evidence="10">
    <location>
        <begin position="336"/>
        <end position="416"/>
    </location>
</feature>
<protein>
    <recommendedName>
        <fullName evidence="4 7">Flagellar hook-associated protein 1</fullName>
        <shortName evidence="7">HAP1</shortName>
    </recommendedName>
</protein>
<reference evidence="12 13" key="1">
    <citation type="submission" date="2020-06" db="EMBL/GenBank/DDBJ databases">
        <title>REHAB project genomes.</title>
        <authorList>
            <person name="Shaw L.P."/>
        </authorList>
    </citation>
    <scope>NUCLEOTIDE SEQUENCE [LARGE SCALE GENOMIC DNA]</scope>
    <source>
        <strain evidence="12 13">RHB28-C13</strain>
    </source>
</reference>
<dbReference type="PANTHER" id="PTHR30033:SF1">
    <property type="entry name" value="FLAGELLAR HOOK-ASSOCIATED PROTEIN 1"/>
    <property type="match status" value="1"/>
</dbReference>
<dbReference type="Pfam" id="PF06429">
    <property type="entry name" value="Flg_bbr_C"/>
    <property type="match status" value="1"/>
</dbReference>
<dbReference type="EMBL" id="CP055675">
    <property type="protein sequence ID" value="QLN00707.1"/>
    <property type="molecule type" value="Genomic_DNA"/>
</dbReference>
<feature type="domain" description="Flagellar basal-body/hook protein C-terminal" evidence="9">
    <location>
        <begin position="507"/>
        <end position="547"/>
    </location>
</feature>
<dbReference type="RefSeq" id="WP_046081897.1">
    <property type="nucleotide sequence ID" value="NZ_CP055675.1"/>
</dbReference>
<feature type="domain" description="Flagellar basal body rod protein N-terminal" evidence="8">
    <location>
        <begin position="5"/>
        <end position="35"/>
    </location>
</feature>
<accession>A0A7L6S728</accession>
<gene>
    <name evidence="7 12" type="primary">flgK</name>
    <name evidence="12" type="ORF">HVY52_13155</name>
</gene>
<dbReference type="Proteomes" id="UP000510927">
    <property type="component" value="Chromosome"/>
</dbReference>
<evidence type="ECO:0000256" key="5">
    <source>
        <dbReference type="ARBA" id="ARBA00022525"/>
    </source>
</evidence>
<dbReference type="PANTHER" id="PTHR30033">
    <property type="entry name" value="FLAGELLAR HOOK-ASSOCIATED PROTEIN 1"/>
    <property type="match status" value="1"/>
</dbReference>
<comment type="similarity">
    <text evidence="3 7">Belongs to the flagella basal body rod proteins family.</text>
</comment>
<dbReference type="AlphaFoldDB" id="A0A7L6S728"/>
<dbReference type="GO" id="GO:0009424">
    <property type="term" value="C:bacterial-type flagellum hook"/>
    <property type="evidence" value="ECO:0007669"/>
    <property type="project" value="UniProtKB-UniRule"/>
</dbReference>